<dbReference type="GO" id="GO:0003676">
    <property type="term" value="F:nucleic acid binding"/>
    <property type="evidence" value="ECO:0007669"/>
    <property type="project" value="InterPro"/>
</dbReference>
<gene>
    <name evidence="2" type="ORF">TorRG33x02_319070</name>
</gene>
<organism evidence="2 3">
    <name type="scientific">Trema orientale</name>
    <name type="common">Charcoal tree</name>
    <name type="synonym">Celtis orientalis</name>
    <dbReference type="NCBI Taxonomy" id="63057"/>
    <lineage>
        <taxon>Eukaryota</taxon>
        <taxon>Viridiplantae</taxon>
        <taxon>Streptophyta</taxon>
        <taxon>Embryophyta</taxon>
        <taxon>Tracheophyta</taxon>
        <taxon>Spermatophyta</taxon>
        <taxon>Magnoliopsida</taxon>
        <taxon>eudicotyledons</taxon>
        <taxon>Gunneridae</taxon>
        <taxon>Pentapetalae</taxon>
        <taxon>rosids</taxon>
        <taxon>fabids</taxon>
        <taxon>Rosales</taxon>
        <taxon>Cannabaceae</taxon>
        <taxon>Trema</taxon>
    </lineage>
</organism>
<evidence type="ECO:0000259" key="1">
    <source>
        <dbReference type="Pfam" id="PF13456"/>
    </source>
</evidence>
<protein>
    <submittedName>
        <fullName evidence="2">Ribonuclease H-like domain containing protein</fullName>
    </submittedName>
</protein>
<feature type="domain" description="RNase H type-1" evidence="1">
    <location>
        <begin position="48"/>
        <end position="104"/>
    </location>
</feature>
<dbReference type="InParanoid" id="A0A2P5BJE6"/>
<dbReference type="InterPro" id="IPR002156">
    <property type="entry name" value="RNaseH_domain"/>
</dbReference>
<dbReference type="EMBL" id="JXTC01000510">
    <property type="protein sequence ID" value="PON48917.1"/>
    <property type="molecule type" value="Genomic_DNA"/>
</dbReference>
<dbReference type="InterPro" id="IPR012337">
    <property type="entry name" value="RNaseH-like_sf"/>
</dbReference>
<name>A0A2P5BJE6_TREOI</name>
<proteinExistence type="predicted"/>
<evidence type="ECO:0000313" key="3">
    <source>
        <dbReference type="Proteomes" id="UP000237000"/>
    </source>
</evidence>
<dbReference type="Proteomes" id="UP000237000">
    <property type="component" value="Unassembled WGS sequence"/>
</dbReference>
<accession>A0A2P5BJE6</accession>
<sequence>MPLDVISDAGSFQNKFQQAKYKIGHPIRSSKMSVIRWELPHPGRLKLNVDVACFFDQGFIGIGAIIRDATGIVCAAMSKRINGLFESLTAELLALREGIRFIIQVIESDLVSY</sequence>
<reference evidence="3" key="1">
    <citation type="submission" date="2016-06" db="EMBL/GenBank/DDBJ databases">
        <title>Parallel loss of symbiosis genes in relatives of nitrogen-fixing non-legume Parasponia.</title>
        <authorList>
            <person name="Van Velzen R."/>
            <person name="Holmer R."/>
            <person name="Bu F."/>
            <person name="Rutten L."/>
            <person name="Van Zeijl A."/>
            <person name="Liu W."/>
            <person name="Santuari L."/>
            <person name="Cao Q."/>
            <person name="Sharma T."/>
            <person name="Shen D."/>
            <person name="Roswanjaya Y."/>
            <person name="Wardhani T."/>
            <person name="Kalhor M.S."/>
            <person name="Jansen J."/>
            <person name="Van den Hoogen J."/>
            <person name="Gungor B."/>
            <person name="Hartog M."/>
            <person name="Hontelez J."/>
            <person name="Verver J."/>
            <person name="Yang W.-C."/>
            <person name="Schijlen E."/>
            <person name="Repin R."/>
            <person name="Schilthuizen M."/>
            <person name="Schranz E."/>
            <person name="Heidstra R."/>
            <person name="Miyata K."/>
            <person name="Fedorova E."/>
            <person name="Kohlen W."/>
            <person name="Bisseling T."/>
            <person name="Smit S."/>
            <person name="Geurts R."/>
        </authorList>
    </citation>
    <scope>NUCLEOTIDE SEQUENCE [LARGE SCALE GENOMIC DNA]</scope>
    <source>
        <strain evidence="3">cv. RG33-2</strain>
    </source>
</reference>
<dbReference type="PANTHER" id="PTHR47074">
    <property type="entry name" value="BNAC02G40300D PROTEIN"/>
    <property type="match status" value="1"/>
</dbReference>
<dbReference type="GO" id="GO:0004523">
    <property type="term" value="F:RNA-DNA hybrid ribonuclease activity"/>
    <property type="evidence" value="ECO:0007669"/>
    <property type="project" value="InterPro"/>
</dbReference>
<dbReference type="Pfam" id="PF13456">
    <property type="entry name" value="RVT_3"/>
    <property type="match status" value="1"/>
</dbReference>
<comment type="caution">
    <text evidence="2">The sequence shown here is derived from an EMBL/GenBank/DDBJ whole genome shotgun (WGS) entry which is preliminary data.</text>
</comment>
<dbReference type="PANTHER" id="PTHR47074:SF11">
    <property type="entry name" value="REVERSE TRANSCRIPTASE-LIKE PROTEIN"/>
    <property type="match status" value="1"/>
</dbReference>
<dbReference type="InterPro" id="IPR052929">
    <property type="entry name" value="RNase_H-like_EbsB-rel"/>
</dbReference>
<dbReference type="SUPFAM" id="SSF53098">
    <property type="entry name" value="Ribonuclease H-like"/>
    <property type="match status" value="1"/>
</dbReference>
<evidence type="ECO:0000313" key="2">
    <source>
        <dbReference type="EMBL" id="PON48917.1"/>
    </source>
</evidence>
<keyword evidence="3" id="KW-1185">Reference proteome</keyword>
<dbReference type="OrthoDB" id="1906820at2759"/>
<dbReference type="AlphaFoldDB" id="A0A2P5BJE6"/>